<dbReference type="AlphaFoldDB" id="A0A2U1AGT0"/>
<gene>
    <name evidence="1" type="ORF">C8E01_1351</name>
</gene>
<accession>A0A2U1AGT0</accession>
<reference evidence="1 2" key="1">
    <citation type="submission" date="2018-04" db="EMBL/GenBank/DDBJ databases">
        <title>Genomic Encyclopedia of Type Strains, Phase IV (KMG-IV): sequencing the most valuable type-strain genomes for metagenomic binning, comparative biology and taxonomic classification.</title>
        <authorList>
            <person name="Goeker M."/>
        </authorList>
    </citation>
    <scope>NUCLEOTIDE SEQUENCE [LARGE SCALE GENOMIC DNA]</scope>
    <source>
        <strain evidence="1 2">DSM 100231</strain>
    </source>
</reference>
<keyword evidence="2" id="KW-1185">Reference proteome</keyword>
<evidence type="ECO:0000313" key="2">
    <source>
        <dbReference type="Proteomes" id="UP000245466"/>
    </source>
</evidence>
<evidence type="ECO:0000313" key="1">
    <source>
        <dbReference type="EMBL" id="PVY35589.1"/>
    </source>
</evidence>
<dbReference type="EMBL" id="QEKI01000035">
    <property type="protein sequence ID" value="PVY35589.1"/>
    <property type="molecule type" value="Genomic_DNA"/>
</dbReference>
<organism evidence="1 2">
    <name type="scientific">Pontibacter virosus</name>
    <dbReference type="NCBI Taxonomy" id="1765052"/>
    <lineage>
        <taxon>Bacteria</taxon>
        <taxon>Pseudomonadati</taxon>
        <taxon>Bacteroidota</taxon>
        <taxon>Cytophagia</taxon>
        <taxon>Cytophagales</taxon>
        <taxon>Hymenobacteraceae</taxon>
        <taxon>Pontibacter</taxon>
    </lineage>
</organism>
<proteinExistence type="predicted"/>
<comment type="caution">
    <text evidence="1">The sequence shown here is derived from an EMBL/GenBank/DDBJ whole genome shotgun (WGS) entry which is preliminary data.</text>
</comment>
<name>A0A2U1AGT0_9BACT</name>
<sequence>MLSLNANEPEIRANVISTAPTIIKFSNILISIGEEIFTVRIL</sequence>
<dbReference type="Proteomes" id="UP000245466">
    <property type="component" value="Unassembled WGS sequence"/>
</dbReference>
<protein>
    <submittedName>
        <fullName evidence="1">Uncharacterized protein</fullName>
    </submittedName>
</protein>